<comment type="caution">
    <text evidence="2">The sequence shown here is derived from an EMBL/GenBank/DDBJ whole genome shotgun (WGS) entry which is preliminary data.</text>
</comment>
<evidence type="ECO:0000313" key="3">
    <source>
        <dbReference type="Proteomes" id="UP001276659"/>
    </source>
</evidence>
<evidence type="ECO:0000313" key="2">
    <source>
        <dbReference type="EMBL" id="KAK3172007.1"/>
    </source>
</evidence>
<dbReference type="AlphaFoldDB" id="A0AAD9Z892"/>
<feature type="compositionally biased region" description="Acidic residues" evidence="1">
    <location>
        <begin position="589"/>
        <end position="599"/>
    </location>
</feature>
<name>A0AAD9Z892_9LECA</name>
<proteinExistence type="predicted"/>
<reference evidence="2" key="1">
    <citation type="submission" date="2022-11" db="EMBL/GenBank/DDBJ databases">
        <title>Chromosomal genome sequence assembly and mating type (MAT) locus characterization of the leprose asexual lichenized fungus Lepraria neglecta (Nyl.) Erichsen.</title>
        <authorList>
            <person name="Allen J.L."/>
            <person name="Pfeffer B."/>
        </authorList>
    </citation>
    <scope>NUCLEOTIDE SEQUENCE</scope>
    <source>
        <strain evidence="2">Allen 5258</strain>
    </source>
</reference>
<accession>A0AAD9Z892</accession>
<protein>
    <submittedName>
        <fullName evidence="2">Uncharacterized protein</fullName>
    </submittedName>
</protein>
<gene>
    <name evidence="2" type="ORF">OEA41_004091</name>
</gene>
<dbReference type="EMBL" id="JASNWA010000008">
    <property type="protein sequence ID" value="KAK3172007.1"/>
    <property type="molecule type" value="Genomic_DNA"/>
</dbReference>
<organism evidence="2 3">
    <name type="scientific">Lepraria neglecta</name>
    <dbReference type="NCBI Taxonomy" id="209136"/>
    <lineage>
        <taxon>Eukaryota</taxon>
        <taxon>Fungi</taxon>
        <taxon>Dikarya</taxon>
        <taxon>Ascomycota</taxon>
        <taxon>Pezizomycotina</taxon>
        <taxon>Lecanoromycetes</taxon>
        <taxon>OSLEUM clade</taxon>
        <taxon>Lecanoromycetidae</taxon>
        <taxon>Lecanorales</taxon>
        <taxon>Lecanorineae</taxon>
        <taxon>Stereocaulaceae</taxon>
        <taxon>Lepraria</taxon>
    </lineage>
</organism>
<dbReference type="Proteomes" id="UP001276659">
    <property type="component" value="Unassembled WGS sequence"/>
</dbReference>
<evidence type="ECO:0000256" key="1">
    <source>
        <dbReference type="SAM" id="MobiDB-lite"/>
    </source>
</evidence>
<keyword evidence="3" id="KW-1185">Reference proteome</keyword>
<feature type="region of interest" description="Disordered" evidence="1">
    <location>
        <begin position="578"/>
        <end position="599"/>
    </location>
</feature>
<sequence length="599" mass="67230">MKDLPLALPSNNASIAITLAAGSPFLNHEHNLTAKLDGKTFIRSPHTFTLTRAVAVALQLLLVKSGLTTKPWCYSGNVRWILRETEGKLPDLDLGTTPLEIYILLPDVRSYLIDAGIPRRLLKEVIPAWRNLPSNVQPSSTYVPWHIFVIDYLFNNPHLCYTALRREGPAYQNQLLARIMVVGPHYYLGQNKNPKQYELLRLGIFSSDHLVARYKQPTRCVMKFLKPYSLLAPTKLIGREAGKLDLITNTHNQCNNSFYLSPRFEPAMLCSDESPSRSAFENHVFLMLDFGERERVSHTCAGPQKGEHTLARHIDVAIEKTEHNILYKALGPAGTFKDVETGPGVISLQTPASFLKPVAKAPPKTPNKDMNLLQRMTEHFGPRLGDLSDVVVNITRRAVVATYTFRPKISTDNLISINIFRIKMPKEADESVKEAMKVAKHQGATDEAYNFRRASMKKGSFTELEPATKRVSADETIAPHEKERTVYTYRELYDDGSSGIAGGVRVFQYVPEPYGGAYFLMTINEDAVESYRDNASLIFLLLTAEVTVDNRVKLFLLANRNRDEVVTITLYGPNLEQDSFGSEEKAVDAEAEDAETEDV</sequence>